<feature type="transmembrane region" description="Helical" evidence="7">
    <location>
        <begin position="377"/>
        <end position="398"/>
    </location>
</feature>
<name>A0A7W3YUL1_9GAMM</name>
<dbReference type="GO" id="GO:0005886">
    <property type="term" value="C:plasma membrane"/>
    <property type="evidence" value="ECO:0007669"/>
    <property type="project" value="UniProtKB-SubCell"/>
</dbReference>
<dbReference type="SUPFAM" id="SSF103473">
    <property type="entry name" value="MFS general substrate transporter"/>
    <property type="match status" value="1"/>
</dbReference>
<evidence type="ECO:0000256" key="7">
    <source>
        <dbReference type="SAM" id="Phobius"/>
    </source>
</evidence>
<keyword evidence="4 7" id="KW-0812">Transmembrane</keyword>
<feature type="transmembrane region" description="Helical" evidence="7">
    <location>
        <begin position="21"/>
        <end position="43"/>
    </location>
</feature>
<dbReference type="CDD" id="cd06173">
    <property type="entry name" value="MFS_MefA_like"/>
    <property type="match status" value="1"/>
</dbReference>
<feature type="transmembrane region" description="Helical" evidence="7">
    <location>
        <begin position="49"/>
        <end position="70"/>
    </location>
</feature>
<dbReference type="EMBL" id="JACIUV010000002">
    <property type="protein sequence ID" value="MBB1116630.1"/>
    <property type="molecule type" value="Genomic_DNA"/>
</dbReference>
<dbReference type="Pfam" id="PF05977">
    <property type="entry name" value="MFS_3"/>
    <property type="match status" value="1"/>
</dbReference>
<comment type="subcellular location">
    <subcellularLocation>
        <location evidence="1">Cell membrane</location>
        <topology evidence="1">Multi-pass membrane protein</topology>
    </subcellularLocation>
</comment>
<evidence type="ECO:0000256" key="6">
    <source>
        <dbReference type="ARBA" id="ARBA00023136"/>
    </source>
</evidence>
<accession>A0A7W3YUL1</accession>
<gene>
    <name evidence="8" type="ORF">H4O09_06110</name>
</gene>
<feature type="transmembrane region" description="Helical" evidence="7">
    <location>
        <begin position="288"/>
        <end position="307"/>
    </location>
</feature>
<reference evidence="8 9" key="1">
    <citation type="submission" date="2020-08" db="EMBL/GenBank/DDBJ databases">
        <title>Stenotrophomonas sp. W1S232.</title>
        <authorList>
            <person name="Deng Y."/>
        </authorList>
    </citation>
    <scope>NUCLEOTIDE SEQUENCE [LARGE SCALE GENOMIC DNA]</scope>
    <source>
        <strain evidence="8 9">W1S232</strain>
    </source>
</reference>
<dbReference type="AlphaFoldDB" id="A0A7W3YUL1"/>
<organism evidence="8 9">
    <name type="scientific">Stenotrophomonas koreensis</name>
    <dbReference type="NCBI Taxonomy" id="266128"/>
    <lineage>
        <taxon>Bacteria</taxon>
        <taxon>Pseudomonadati</taxon>
        <taxon>Pseudomonadota</taxon>
        <taxon>Gammaproteobacteria</taxon>
        <taxon>Lysobacterales</taxon>
        <taxon>Lysobacteraceae</taxon>
        <taxon>Stenotrophomonas</taxon>
    </lineage>
</organism>
<dbReference type="InterPro" id="IPR036259">
    <property type="entry name" value="MFS_trans_sf"/>
</dbReference>
<feature type="transmembrane region" description="Helical" evidence="7">
    <location>
        <begin position="313"/>
        <end position="333"/>
    </location>
</feature>
<keyword evidence="2" id="KW-0813">Transport</keyword>
<feature type="transmembrane region" description="Helical" evidence="7">
    <location>
        <begin position="148"/>
        <end position="170"/>
    </location>
</feature>
<feature type="transmembrane region" description="Helical" evidence="7">
    <location>
        <begin position="82"/>
        <end position="101"/>
    </location>
</feature>
<evidence type="ECO:0000313" key="8">
    <source>
        <dbReference type="EMBL" id="MBB1116630.1"/>
    </source>
</evidence>
<keyword evidence="3" id="KW-1003">Cell membrane</keyword>
<sequence length="412" mass="43224">MSMSSTSAWPLLRLPGLRWLLAYRIGAMLSYQIVAVAVGWQLYQRTGDPLALGLVGLAEVLPYFCVAPFAGHLVDHLRRRRLGLFACTGLLLTAAALLATTHPALAAIGVWPVYAAIALTGMVRAFLTPVYMALFARVLPRQHYAGGASLGSITFTTALVAGPAIGGGLIALGDSALAYAVAMLCAGLAGLALWRLRVDDHPPAGPAQPIFTSIAEGARFVWRTPIMLGAMALDMFSVLLGGVVAMLPAFINDVLAAGPQALGLLRAAPALGALVVGIWLTRHPPGRHAGWLLLAAAAGFGLSILGFASSRQLWVAAFFLLCYGAFDGVSVVVRQTIFQLATPDAMRGRVSSINGIFISSSNELGAFYAGSMARVLGLLPAMLLGGSAVLAVVAITAWRNPALRRLDLRQLH</sequence>
<dbReference type="Proteomes" id="UP000550609">
    <property type="component" value="Unassembled WGS sequence"/>
</dbReference>
<dbReference type="InterPro" id="IPR010290">
    <property type="entry name" value="TM_effector"/>
</dbReference>
<keyword evidence="5 7" id="KW-1133">Transmembrane helix</keyword>
<evidence type="ECO:0000256" key="1">
    <source>
        <dbReference type="ARBA" id="ARBA00004651"/>
    </source>
</evidence>
<dbReference type="Gene3D" id="1.20.1250.20">
    <property type="entry name" value="MFS general substrate transporter like domains"/>
    <property type="match status" value="1"/>
</dbReference>
<protein>
    <submittedName>
        <fullName evidence="8">MFS transporter</fullName>
    </submittedName>
</protein>
<dbReference type="PANTHER" id="PTHR23513">
    <property type="entry name" value="INTEGRAL MEMBRANE EFFLUX PROTEIN-RELATED"/>
    <property type="match status" value="1"/>
</dbReference>
<dbReference type="PANTHER" id="PTHR23513:SF9">
    <property type="entry name" value="ENTEROBACTIN EXPORTER ENTS"/>
    <property type="match status" value="1"/>
</dbReference>
<evidence type="ECO:0000256" key="4">
    <source>
        <dbReference type="ARBA" id="ARBA00022692"/>
    </source>
</evidence>
<evidence type="ECO:0000256" key="3">
    <source>
        <dbReference type="ARBA" id="ARBA00022475"/>
    </source>
</evidence>
<comment type="caution">
    <text evidence="8">The sequence shown here is derived from an EMBL/GenBank/DDBJ whole genome shotgun (WGS) entry which is preliminary data.</text>
</comment>
<proteinExistence type="predicted"/>
<feature type="transmembrane region" description="Helical" evidence="7">
    <location>
        <begin position="113"/>
        <end position="136"/>
    </location>
</feature>
<evidence type="ECO:0000313" key="9">
    <source>
        <dbReference type="Proteomes" id="UP000550609"/>
    </source>
</evidence>
<feature type="transmembrane region" description="Helical" evidence="7">
    <location>
        <begin position="263"/>
        <end position="281"/>
    </location>
</feature>
<feature type="transmembrane region" description="Helical" evidence="7">
    <location>
        <begin position="226"/>
        <end position="251"/>
    </location>
</feature>
<feature type="transmembrane region" description="Helical" evidence="7">
    <location>
        <begin position="176"/>
        <end position="194"/>
    </location>
</feature>
<evidence type="ECO:0000256" key="5">
    <source>
        <dbReference type="ARBA" id="ARBA00022989"/>
    </source>
</evidence>
<keyword evidence="6 7" id="KW-0472">Membrane</keyword>
<evidence type="ECO:0000256" key="2">
    <source>
        <dbReference type="ARBA" id="ARBA00022448"/>
    </source>
</evidence>